<reference evidence="2 3" key="1">
    <citation type="journal article" date="2018" name="bioRxiv">
        <title>Evidence of independent acquisition and adaption of ultra-small bacteria to human hosts across the highly diverse yet reduced genomes of the phylum Saccharibacteria.</title>
        <authorList>
            <person name="McLean J.S."/>
            <person name="Bor B."/>
            <person name="To T.T."/>
            <person name="Liu Q."/>
            <person name="Kearns K.A."/>
            <person name="Solden L.M."/>
            <person name="Wrighton K.C."/>
            <person name="He X."/>
            <person name="Shi W."/>
        </authorList>
    </citation>
    <scope>NUCLEOTIDE SEQUENCE [LARGE SCALE GENOMIC DNA]</scope>
    <source>
        <strain evidence="2 3">TM7_CMJM_G6_1_HOT_870</strain>
    </source>
</reference>
<gene>
    <name evidence="2" type="ORF">G6CMJM_00154</name>
</gene>
<keyword evidence="1" id="KW-0472">Membrane</keyword>
<feature type="transmembrane region" description="Helical" evidence="1">
    <location>
        <begin position="12"/>
        <end position="33"/>
    </location>
</feature>
<dbReference type="RefSeq" id="WP_165302645.1">
    <property type="nucleotide sequence ID" value="NZ_PRLK01000002.1"/>
</dbReference>
<name>A0ABY0FIS2_9BACT</name>
<keyword evidence="1" id="KW-0812">Transmembrane</keyword>
<proteinExistence type="predicted"/>
<reference evidence="2 3" key="2">
    <citation type="journal article" date="2020" name="Cell Rep.">
        <title>Acquisition and Adaptation of Ultra-small Parasitic Reduced Genome Bacteria to Mammalian Hosts.</title>
        <authorList>
            <person name="McLean J.S."/>
            <person name="Bor B."/>
            <person name="Kerns K.A."/>
            <person name="Liu Q."/>
            <person name="To T.T."/>
            <person name="Solden L."/>
            <person name="Hendrickson E.L."/>
            <person name="Wrighton K."/>
            <person name="Shi W."/>
            <person name="He X."/>
        </authorList>
    </citation>
    <scope>NUCLEOTIDE SEQUENCE [LARGE SCALE GENOMIC DNA]</scope>
    <source>
        <strain evidence="2 3">TM7_CMJM_G6_1_HOT_870</strain>
    </source>
</reference>
<comment type="caution">
    <text evidence="2">The sequence shown here is derived from an EMBL/GenBank/DDBJ whole genome shotgun (WGS) entry which is preliminary data.</text>
</comment>
<accession>A0ABY0FIS2</accession>
<sequence length="54" mass="5783">MKNNNKLKKYIKMAIILIGGCGLICALAAYFALKTPAPMTKKDIIKANSSALGK</sequence>
<evidence type="ECO:0000256" key="1">
    <source>
        <dbReference type="SAM" id="Phobius"/>
    </source>
</evidence>
<dbReference type="EMBL" id="PRLK01000002">
    <property type="protein sequence ID" value="RYC72819.1"/>
    <property type="molecule type" value="Genomic_DNA"/>
</dbReference>
<evidence type="ECO:0000313" key="2">
    <source>
        <dbReference type="EMBL" id="RYC72819.1"/>
    </source>
</evidence>
<keyword evidence="3" id="KW-1185">Reference proteome</keyword>
<organism evidence="2 3">
    <name type="scientific">Candidatus Nanogingivalis gingivitcus</name>
    <dbReference type="NCBI Taxonomy" id="2171992"/>
    <lineage>
        <taxon>Bacteria</taxon>
        <taxon>Candidatus Saccharimonadota</taxon>
        <taxon>Candidatus Nanosyncoccalia</taxon>
        <taxon>Candidatus Nanogingivales</taxon>
        <taxon>Candidatus Nanogingivalaceae</taxon>
        <taxon>Candidatus Nanogingivalis</taxon>
    </lineage>
</organism>
<keyword evidence="1" id="KW-1133">Transmembrane helix</keyword>
<evidence type="ECO:0000313" key="3">
    <source>
        <dbReference type="Proteomes" id="UP001190925"/>
    </source>
</evidence>
<protein>
    <submittedName>
        <fullName evidence="2">Uncharacterized protein</fullName>
    </submittedName>
</protein>
<dbReference type="Proteomes" id="UP001190925">
    <property type="component" value="Unassembled WGS sequence"/>
</dbReference>